<evidence type="ECO:0000256" key="1">
    <source>
        <dbReference type="ARBA" id="ARBA00008985"/>
    </source>
</evidence>
<evidence type="ECO:0000313" key="11">
    <source>
        <dbReference type="Proteomes" id="UP000310708"/>
    </source>
</evidence>
<dbReference type="InterPro" id="IPR039733">
    <property type="entry name" value="NTAQ1"/>
</dbReference>
<proteinExistence type="inferred from homology"/>
<dbReference type="EMBL" id="SPRX01000007">
    <property type="protein sequence ID" value="TIC68519.1"/>
    <property type="molecule type" value="Genomic_DNA"/>
</dbReference>
<dbReference type="GO" id="GO:0008418">
    <property type="term" value="F:protein-N-terminal asparagine amidohydrolase activity"/>
    <property type="evidence" value="ECO:0007669"/>
    <property type="project" value="UniProtKB-UniRule"/>
</dbReference>
<comment type="caution">
    <text evidence="10">The sequence shown here is derived from an EMBL/GenBank/DDBJ whole genome shotgun (WGS) entry which is preliminary data.</text>
</comment>
<dbReference type="Proteomes" id="UP000310708">
    <property type="component" value="Unassembled WGS sequence"/>
</dbReference>
<comment type="subunit">
    <text evidence="2 8">Monomer.</text>
</comment>
<dbReference type="EC" id="3.5.1.122" evidence="3 8"/>
<dbReference type="InterPro" id="IPR023128">
    <property type="entry name" value="Prot_N_Gln_amidohydro_ab_roll"/>
</dbReference>
<dbReference type="InterPro" id="IPR037132">
    <property type="entry name" value="N_Gln_amidohydro_ab_roll_sf"/>
</dbReference>
<dbReference type="GO" id="GO:0070773">
    <property type="term" value="F:protein-N-terminal glutamine amidohydrolase activity"/>
    <property type="evidence" value="ECO:0007669"/>
    <property type="project" value="UniProtKB-UniRule"/>
</dbReference>
<evidence type="ECO:0000256" key="5">
    <source>
        <dbReference type="ARBA" id="ARBA00022801"/>
    </source>
</evidence>
<keyword evidence="5 8" id="KW-0378">Hydrolase</keyword>
<dbReference type="Gene3D" id="3.10.620.10">
    <property type="entry name" value="Protein N-terminal glutamine amidohydrolase, alpha beta roll"/>
    <property type="match status" value="1"/>
</dbReference>
<evidence type="ECO:0000256" key="2">
    <source>
        <dbReference type="ARBA" id="ARBA00011245"/>
    </source>
</evidence>
<dbReference type="AlphaFoldDB" id="A0A4T0TTE6"/>
<comment type="similarity">
    <text evidence="1 8">Belongs to the NTAQ1 family.</text>
</comment>
<evidence type="ECO:0000259" key="9">
    <source>
        <dbReference type="Pfam" id="PF09764"/>
    </source>
</evidence>
<reference evidence="10 11" key="1">
    <citation type="submission" date="2019-03" db="EMBL/GenBank/DDBJ databases">
        <title>Sequencing 25 genomes of Wallemia mellicola.</title>
        <authorList>
            <person name="Gostincar C."/>
        </authorList>
    </citation>
    <scope>NUCLEOTIDE SEQUENCE [LARGE SCALE GENOMIC DNA]</scope>
    <source>
        <strain evidence="10 11">EXF-757</strain>
    </source>
</reference>
<evidence type="ECO:0000313" key="10">
    <source>
        <dbReference type="EMBL" id="TIC68519.1"/>
    </source>
</evidence>
<dbReference type="PANTHER" id="PTHR13035:SF0">
    <property type="entry name" value="PROTEIN N-TERMINAL GLUTAMINE AMIDOHYDROLASE"/>
    <property type="match status" value="1"/>
</dbReference>
<dbReference type="Pfam" id="PF09764">
    <property type="entry name" value="Nt_Gln_amidase"/>
    <property type="match status" value="1"/>
</dbReference>
<organism evidence="10 11">
    <name type="scientific">Wallemia mellicola</name>
    <dbReference type="NCBI Taxonomy" id="1708541"/>
    <lineage>
        <taxon>Eukaryota</taxon>
        <taxon>Fungi</taxon>
        <taxon>Dikarya</taxon>
        <taxon>Basidiomycota</taxon>
        <taxon>Wallemiomycotina</taxon>
        <taxon>Wallemiomycetes</taxon>
        <taxon>Wallemiales</taxon>
        <taxon>Wallemiaceae</taxon>
        <taxon>Wallemia</taxon>
    </lineage>
</organism>
<evidence type="ECO:0000256" key="7">
    <source>
        <dbReference type="ARBA" id="ARBA00048768"/>
    </source>
</evidence>
<dbReference type="GO" id="GO:0005829">
    <property type="term" value="C:cytosol"/>
    <property type="evidence" value="ECO:0007669"/>
    <property type="project" value="TreeGrafter"/>
</dbReference>
<dbReference type="GO" id="GO:0005634">
    <property type="term" value="C:nucleus"/>
    <property type="evidence" value="ECO:0007669"/>
    <property type="project" value="TreeGrafter"/>
</dbReference>
<name>A0A4T0TTE6_9BASI</name>
<comment type="function">
    <text evidence="8">Mediates the side-chain deamidation of N-terminal glutamine residues to glutamate, an important step in N-end rule pathway of protein degradation. Conversion of the resulting N-terminal glutamine to glutamate renders the protein susceptible to arginylation, polyubiquitination and degradation as specified by the N-end rule. Does not act on substrates with internal or C-terminal glutamine and does not act on non-glutamine residues in any position.</text>
</comment>
<gene>
    <name evidence="10" type="ORF">E3Q01_00921</name>
</gene>
<evidence type="ECO:0000256" key="3">
    <source>
        <dbReference type="ARBA" id="ARBA00012718"/>
    </source>
</evidence>
<comment type="catalytic activity">
    <reaction evidence="7 8">
        <text>N-terminal L-glutaminyl-[protein] + H2O = N-terminal L-glutamyl-[protein] + NH4(+)</text>
        <dbReference type="Rhea" id="RHEA:50680"/>
        <dbReference type="Rhea" id="RHEA-COMP:12668"/>
        <dbReference type="Rhea" id="RHEA-COMP:12777"/>
        <dbReference type="ChEBI" id="CHEBI:15377"/>
        <dbReference type="ChEBI" id="CHEBI:28938"/>
        <dbReference type="ChEBI" id="CHEBI:64721"/>
        <dbReference type="ChEBI" id="CHEBI:64722"/>
        <dbReference type="EC" id="3.5.1.122"/>
    </reaction>
</comment>
<protein>
    <recommendedName>
        <fullName evidence="4 8">Protein N-terminal glutamine amidohydrolase</fullName>
        <ecNumber evidence="3 8">3.5.1.122</ecNumber>
    </recommendedName>
    <alternativeName>
        <fullName evidence="6 8">Protein NH2-terminal glutamine deamidase</fullName>
    </alternativeName>
</protein>
<dbReference type="PANTHER" id="PTHR13035">
    <property type="entry name" value="PROTEIN N-TERMINAL GLUTAMINE AMIDOHYDROLASE"/>
    <property type="match status" value="1"/>
</dbReference>
<accession>A0A4T0TTE6</accession>
<evidence type="ECO:0000256" key="8">
    <source>
        <dbReference type="RuleBase" id="RU367082"/>
    </source>
</evidence>
<sequence>MTMKNIITVILEYAESAEYQSCYCEENIYRLVKKLADAGVQRNNRVAFISNTKKHVLLCQQNASSRGDPYPVIWDYHVIALFSLDDGDYVLDLDTRLGRLCRLDEYIQSTFHSSTSKELRAWLHVVDAETFIASFASDRRHMIVDGQYLSPPPSWAPIRGKMSNTEHNLEEFIEGSFQPASRLYIECGEAISIALFKFQVDDDDDDEI</sequence>
<feature type="domain" description="Protein N-terminal glutamine amidohydrolase alpha beta roll" evidence="9">
    <location>
        <begin position="19"/>
        <end position="176"/>
    </location>
</feature>
<evidence type="ECO:0000256" key="4">
    <source>
        <dbReference type="ARBA" id="ARBA00021247"/>
    </source>
</evidence>
<evidence type="ECO:0000256" key="6">
    <source>
        <dbReference type="ARBA" id="ARBA00029677"/>
    </source>
</evidence>